<sequence>MLLALMVLPFAWKLATGDQFLTVTSKSMQPTYMVGDVVVMQRADGDVLADKGQPVVVRMSGASSSGAPYVHRVEQPLSDGRAYLKGDNNAQRDPLPVSPEQVLGVPRAVLAGPLASILTFSQSILGRVVLGGAALALLLVKLPRRTSASAAASAPESESDPESESESVSEPADVDDVFSPLAPALHGPALHGTGVEPASSLRGQS</sequence>
<proteinExistence type="predicted"/>
<organism evidence="3 4">
    <name type="scientific">Gryllotalpicola reticulitermitis</name>
    <dbReference type="NCBI Taxonomy" id="1184153"/>
    <lineage>
        <taxon>Bacteria</taxon>
        <taxon>Bacillati</taxon>
        <taxon>Actinomycetota</taxon>
        <taxon>Actinomycetes</taxon>
        <taxon>Micrococcales</taxon>
        <taxon>Microbacteriaceae</taxon>
        <taxon>Gryllotalpicola</taxon>
    </lineage>
</organism>
<evidence type="ECO:0000259" key="2">
    <source>
        <dbReference type="Pfam" id="PF00717"/>
    </source>
</evidence>
<dbReference type="InterPro" id="IPR036286">
    <property type="entry name" value="LexA/Signal_pep-like_sf"/>
</dbReference>
<dbReference type="Proteomes" id="UP001595900">
    <property type="component" value="Unassembled WGS sequence"/>
</dbReference>
<dbReference type="SUPFAM" id="SSF51306">
    <property type="entry name" value="LexA/Signal peptidase"/>
    <property type="match status" value="1"/>
</dbReference>
<evidence type="ECO:0000313" key="3">
    <source>
        <dbReference type="EMBL" id="MFC4245173.1"/>
    </source>
</evidence>
<protein>
    <submittedName>
        <fullName evidence="3">S24 family peptidase</fullName>
    </submittedName>
</protein>
<evidence type="ECO:0000256" key="1">
    <source>
        <dbReference type="SAM" id="MobiDB-lite"/>
    </source>
</evidence>
<feature type="region of interest" description="Disordered" evidence="1">
    <location>
        <begin position="149"/>
        <end position="205"/>
    </location>
</feature>
<name>A0ABV8QBV8_9MICO</name>
<dbReference type="RefSeq" id="WP_390232046.1">
    <property type="nucleotide sequence ID" value="NZ_JBHSCN010000022.1"/>
</dbReference>
<dbReference type="CDD" id="cd06462">
    <property type="entry name" value="Peptidase_S24_S26"/>
    <property type="match status" value="1"/>
</dbReference>
<dbReference type="InterPro" id="IPR015927">
    <property type="entry name" value="Peptidase_S24_S26A/B/C"/>
</dbReference>
<dbReference type="EMBL" id="JBHSCN010000022">
    <property type="protein sequence ID" value="MFC4245173.1"/>
    <property type="molecule type" value="Genomic_DNA"/>
</dbReference>
<accession>A0ABV8QBV8</accession>
<dbReference type="Pfam" id="PF00717">
    <property type="entry name" value="Peptidase_S24"/>
    <property type="match status" value="1"/>
</dbReference>
<gene>
    <name evidence="3" type="ORF">ACFOYW_17530</name>
</gene>
<dbReference type="Gene3D" id="2.10.109.10">
    <property type="entry name" value="Umud Fragment, subunit A"/>
    <property type="match status" value="1"/>
</dbReference>
<feature type="compositionally biased region" description="Acidic residues" evidence="1">
    <location>
        <begin position="157"/>
        <end position="176"/>
    </location>
</feature>
<reference evidence="4" key="1">
    <citation type="journal article" date="2019" name="Int. J. Syst. Evol. Microbiol.">
        <title>The Global Catalogue of Microorganisms (GCM) 10K type strain sequencing project: providing services to taxonomists for standard genome sequencing and annotation.</title>
        <authorList>
            <consortium name="The Broad Institute Genomics Platform"/>
            <consortium name="The Broad Institute Genome Sequencing Center for Infectious Disease"/>
            <person name="Wu L."/>
            <person name="Ma J."/>
        </authorList>
    </citation>
    <scope>NUCLEOTIDE SEQUENCE [LARGE SCALE GENOMIC DNA]</scope>
    <source>
        <strain evidence="4">CGMCC 1.10363</strain>
    </source>
</reference>
<keyword evidence="4" id="KW-1185">Reference proteome</keyword>
<feature type="domain" description="Peptidase S24/S26A/S26B/S26C" evidence="2">
    <location>
        <begin position="16"/>
        <end position="99"/>
    </location>
</feature>
<evidence type="ECO:0000313" key="4">
    <source>
        <dbReference type="Proteomes" id="UP001595900"/>
    </source>
</evidence>
<comment type="caution">
    <text evidence="3">The sequence shown here is derived from an EMBL/GenBank/DDBJ whole genome shotgun (WGS) entry which is preliminary data.</text>
</comment>